<protein>
    <submittedName>
        <fullName evidence="4">Uncharacterized protein DUF4124</fullName>
    </submittedName>
</protein>
<dbReference type="Pfam" id="PF13511">
    <property type="entry name" value="DUF4124"/>
    <property type="match status" value="1"/>
</dbReference>
<evidence type="ECO:0000259" key="3">
    <source>
        <dbReference type="Pfam" id="PF13511"/>
    </source>
</evidence>
<dbReference type="Proteomes" id="UP000295765">
    <property type="component" value="Unassembled WGS sequence"/>
</dbReference>
<feature type="compositionally biased region" description="Basic and acidic residues" evidence="1">
    <location>
        <begin position="72"/>
        <end position="86"/>
    </location>
</feature>
<proteinExistence type="predicted"/>
<dbReference type="EMBL" id="SLWY01000026">
    <property type="protein sequence ID" value="TCO77331.1"/>
    <property type="molecule type" value="Genomic_DNA"/>
</dbReference>
<feature type="domain" description="DUF4124" evidence="3">
    <location>
        <begin position="9"/>
        <end position="58"/>
    </location>
</feature>
<dbReference type="InterPro" id="IPR025392">
    <property type="entry name" value="DUF4124"/>
</dbReference>
<name>A0A4R2KSJ5_9GAMM</name>
<feature type="signal peptide" evidence="2">
    <location>
        <begin position="1"/>
        <end position="19"/>
    </location>
</feature>
<organism evidence="4 5">
    <name type="scientific">Plasticicumulans lactativorans</name>
    <dbReference type="NCBI Taxonomy" id="1133106"/>
    <lineage>
        <taxon>Bacteria</taxon>
        <taxon>Pseudomonadati</taxon>
        <taxon>Pseudomonadota</taxon>
        <taxon>Gammaproteobacteria</taxon>
        <taxon>Candidatus Competibacteraceae</taxon>
        <taxon>Plasticicumulans</taxon>
    </lineage>
</organism>
<feature type="chain" id="PRO_5020472265" evidence="2">
    <location>
        <begin position="20"/>
        <end position="148"/>
    </location>
</feature>
<comment type="caution">
    <text evidence="4">The sequence shown here is derived from an EMBL/GenBank/DDBJ whole genome shotgun (WGS) entry which is preliminary data.</text>
</comment>
<dbReference type="RefSeq" id="WP_132545420.1">
    <property type="nucleotide sequence ID" value="NZ_SLWY01000026.1"/>
</dbReference>
<evidence type="ECO:0000256" key="2">
    <source>
        <dbReference type="SAM" id="SignalP"/>
    </source>
</evidence>
<accession>A0A4R2KSJ5</accession>
<dbReference type="AlphaFoldDB" id="A0A4R2KSJ5"/>
<keyword evidence="5" id="KW-1185">Reference proteome</keyword>
<evidence type="ECO:0000313" key="4">
    <source>
        <dbReference type="EMBL" id="TCO77331.1"/>
    </source>
</evidence>
<feature type="region of interest" description="Disordered" evidence="1">
    <location>
        <begin position="72"/>
        <end position="106"/>
    </location>
</feature>
<dbReference type="OrthoDB" id="7068596at2"/>
<evidence type="ECO:0000256" key="1">
    <source>
        <dbReference type="SAM" id="MobiDB-lite"/>
    </source>
</evidence>
<evidence type="ECO:0000313" key="5">
    <source>
        <dbReference type="Proteomes" id="UP000295765"/>
    </source>
</evidence>
<reference evidence="4 5" key="1">
    <citation type="submission" date="2019-03" db="EMBL/GenBank/DDBJ databases">
        <title>Genomic Encyclopedia of Type Strains, Phase IV (KMG-IV): sequencing the most valuable type-strain genomes for metagenomic binning, comparative biology and taxonomic classification.</title>
        <authorList>
            <person name="Goeker M."/>
        </authorList>
    </citation>
    <scope>NUCLEOTIDE SEQUENCE [LARGE SCALE GENOMIC DNA]</scope>
    <source>
        <strain evidence="4 5">DSM 25287</strain>
    </source>
</reference>
<sequence length="148" mass="16501">MSPLRVFPLLLVLQTTAVAEVYQWTDAAGRVHYGSTPPADRPARVVEVPAAPAPAPDAGATLEAQTRQLLRDADAREARDERERRARAAAAAKAREQRQRRCDAARAQLEEHTRAVAERRSQGYTLREIARLEARAATARERVREHCD</sequence>
<feature type="compositionally biased region" description="Basic and acidic residues" evidence="1">
    <location>
        <begin position="93"/>
        <end position="106"/>
    </location>
</feature>
<gene>
    <name evidence="4" type="ORF">EV699_12617</name>
</gene>
<keyword evidence="2" id="KW-0732">Signal</keyword>